<evidence type="ECO:0000256" key="10">
    <source>
        <dbReference type="ARBA" id="ARBA00023288"/>
    </source>
</evidence>
<feature type="domain" description="Transglutaminase-like" evidence="22">
    <location>
        <begin position="387"/>
        <end position="480"/>
    </location>
</feature>
<evidence type="ECO:0000256" key="14">
    <source>
        <dbReference type="ARBA" id="ARBA00040559"/>
    </source>
</evidence>
<organism evidence="23 24">
    <name type="scientific">Electrophorus voltai</name>
    <dbReference type="NCBI Taxonomy" id="2609070"/>
    <lineage>
        <taxon>Eukaryota</taxon>
        <taxon>Metazoa</taxon>
        <taxon>Chordata</taxon>
        <taxon>Craniata</taxon>
        <taxon>Vertebrata</taxon>
        <taxon>Euteleostomi</taxon>
        <taxon>Actinopterygii</taxon>
        <taxon>Neopterygii</taxon>
        <taxon>Teleostei</taxon>
        <taxon>Ostariophysi</taxon>
        <taxon>Gymnotiformes</taxon>
        <taxon>Gymnotoidei</taxon>
        <taxon>Gymnotidae</taxon>
        <taxon>Electrophorus</taxon>
    </lineage>
</organism>
<feature type="active site" evidence="20">
    <location>
        <position position="454"/>
    </location>
</feature>
<sequence>LFFKERVLMCQKQPKTDSKPTLKKNVNVNVVVIPDFRPVFLSMSAEAVRNHTMVGRFPDATLGWDEPEEVLPEKKKAASWKRLCELCKCCKRKDSDDTEILVDGTKNIDKDNPPIAAHEISEHLVTVRAIDLLKSKKGQNRQEHHTDRYHSDQLIVRRGQTFQMWIEFSRSFDPKTDNVHLELKLGPNPVLSKSTLVIVPLVDELHNNCWESKITEKKDNKIKLSINSLPTAAIGRYELTVVTQSPSGNTTSPRNPDNDIYILFNPWCEDDAVYMDSEEQRNEYVLNDVGRLYYGTQLQIGVRTWNFGQFADGMLAACLFMLECSKTPASGWGDPVNVARVVSAMVNSPDENGVLEGNWSGEYSDGTSPTAWSGSVDIVKQYHKSGGTPVKYGQCWVFSGVTTTVLRCLGIPSRSITNFDSAHDTDVSMTTDVYLDENLMPINDLNTDSVWNFHVWNDCWMSRPDLPAGMGGWQAVDATPQETSQGMYCCGPASVAAVRNGQVYLKYDAPFVFAEVNSDKIYWKRNTDGTFSQIHCEKNVVGHCISTKAVGSDNREDITHDYKYPEGSKEERIAVETATCYGSRPDTYASAVTKDVTIEITMNGEGPKMGEDAELAITIKNSSSELRSVSLYSELAVMYYTGVNKATVQKDNMQIDLNANEVKTLEWALQYQQYRGHLVDHAALMLTLSGRVSQTQQILATQYNFRLRTPDIIITPVGKAVVGKEMTAEFTFKNPLPHVLKNVKFRIEGLGLQSAREIAYGNVASLATVTLTERFVPTLAGPRKLLASLDCKQLTQVHGVADVFVREN</sequence>
<feature type="binding site" evidence="21">
    <location>
        <position position="519"/>
    </location>
    <ligand>
        <name>Ca(2+)</name>
        <dbReference type="ChEBI" id="CHEBI:29108"/>
    </ligand>
</feature>
<evidence type="ECO:0000259" key="22">
    <source>
        <dbReference type="SMART" id="SM00460"/>
    </source>
</evidence>
<evidence type="ECO:0000256" key="11">
    <source>
        <dbReference type="ARBA" id="ARBA00023315"/>
    </source>
</evidence>
<evidence type="ECO:0000313" key="23">
    <source>
        <dbReference type="EMBL" id="KAK1803497.1"/>
    </source>
</evidence>
<feature type="binding site" evidence="21">
    <location>
        <position position="566"/>
    </location>
    <ligand>
        <name>Ca(2+)</name>
        <dbReference type="ChEBI" id="CHEBI:29108"/>
    </ligand>
</feature>
<gene>
    <name evidence="23" type="ORF">P4O66_020936</name>
</gene>
<evidence type="ECO:0000256" key="13">
    <source>
        <dbReference type="ARBA" id="ARBA00038573"/>
    </source>
</evidence>
<dbReference type="Pfam" id="PF00927">
    <property type="entry name" value="Transglut_C"/>
    <property type="match status" value="2"/>
</dbReference>
<keyword evidence="8" id="KW-0564">Palmitate</keyword>
<dbReference type="GO" id="GO:0031424">
    <property type="term" value="P:keratinization"/>
    <property type="evidence" value="ECO:0007669"/>
    <property type="project" value="UniProtKB-KW"/>
</dbReference>
<evidence type="ECO:0000256" key="7">
    <source>
        <dbReference type="ARBA" id="ARBA00023136"/>
    </source>
</evidence>
<dbReference type="EC" id="2.3.2.13" evidence="12"/>
<evidence type="ECO:0000256" key="21">
    <source>
        <dbReference type="PIRSR" id="PIRSR000459-2"/>
    </source>
</evidence>
<dbReference type="SUPFAM" id="SSF54001">
    <property type="entry name" value="Cysteine proteinases"/>
    <property type="match status" value="1"/>
</dbReference>
<feature type="non-terminal residue" evidence="23">
    <location>
        <position position="1"/>
    </location>
</feature>
<comment type="subunit">
    <text evidence="13">Interacts with PLAAT4.</text>
</comment>
<evidence type="ECO:0000256" key="1">
    <source>
        <dbReference type="ARBA" id="ARBA00004635"/>
    </source>
</evidence>
<dbReference type="SUPFAM" id="SSF81296">
    <property type="entry name" value="E set domains"/>
    <property type="match status" value="1"/>
</dbReference>
<dbReference type="Gene3D" id="3.90.260.10">
    <property type="entry name" value="Transglutaminase-like"/>
    <property type="match status" value="1"/>
</dbReference>
<dbReference type="InterPro" id="IPR014756">
    <property type="entry name" value="Ig_E-set"/>
</dbReference>
<dbReference type="InterPro" id="IPR023608">
    <property type="entry name" value="Transglutaminase_animal"/>
</dbReference>
<evidence type="ECO:0000256" key="9">
    <source>
        <dbReference type="ARBA" id="ARBA00023249"/>
    </source>
</evidence>
<evidence type="ECO:0000256" key="3">
    <source>
        <dbReference type="ARBA" id="ARBA00022553"/>
    </source>
</evidence>
<dbReference type="InterPro" id="IPR001102">
    <property type="entry name" value="Transglutaminase_N"/>
</dbReference>
<dbReference type="GO" id="GO:0003810">
    <property type="term" value="F:protein-glutamine gamma-glutamyltransferase activity"/>
    <property type="evidence" value="ECO:0007669"/>
    <property type="project" value="UniProtKB-EC"/>
</dbReference>
<dbReference type="GO" id="GO:0046872">
    <property type="term" value="F:metal ion binding"/>
    <property type="evidence" value="ECO:0007669"/>
    <property type="project" value="UniProtKB-KW"/>
</dbReference>
<name>A0AAD8ZQU7_9TELE</name>
<comment type="cofactor">
    <cofactor evidence="21">
        <name>Ca(2+)</name>
        <dbReference type="ChEBI" id="CHEBI:29108"/>
    </cofactor>
    <text evidence="21">Binds 1 Ca(2+) ion per subunit.</text>
</comment>
<evidence type="ECO:0000256" key="5">
    <source>
        <dbReference type="ARBA" id="ARBA00022723"/>
    </source>
</evidence>
<keyword evidence="9" id="KW-0417">Keratinization</keyword>
<keyword evidence="11" id="KW-0012">Acyltransferase</keyword>
<feature type="active site" evidence="20">
    <location>
        <position position="477"/>
    </location>
</feature>
<keyword evidence="10" id="KW-0449">Lipoprotein</keyword>
<dbReference type="InterPro" id="IPR013808">
    <property type="entry name" value="Transglutaminase_AS"/>
</dbReference>
<dbReference type="AlphaFoldDB" id="A0AAD8ZQU7"/>
<dbReference type="Gene3D" id="2.60.40.10">
    <property type="entry name" value="Immunoglobulins"/>
    <property type="match status" value="3"/>
</dbReference>
<dbReference type="GO" id="GO:0007399">
    <property type="term" value="P:nervous system development"/>
    <property type="evidence" value="ECO:0007669"/>
    <property type="project" value="UniProtKB-ARBA"/>
</dbReference>
<comment type="similarity">
    <text evidence="2">Belongs to the transglutaminase superfamily. Transglutaminase family.</text>
</comment>
<dbReference type="FunFam" id="2.60.40.10:FF:000090">
    <property type="entry name" value="Protein-glutamine gamma-glutamyltransferase 2"/>
    <property type="match status" value="1"/>
</dbReference>
<dbReference type="InterPro" id="IPR008958">
    <property type="entry name" value="Transglutaminase_C"/>
</dbReference>
<evidence type="ECO:0000256" key="18">
    <source>
        <dbReference type="ARBA" id="ARBA00045815"/>
    </source>
</evidence>
<dbReference type="FunFam" id="3.90.260.10:FF:000001">
    <property type="entry name" value="Protein-glutamine gamma-glutamyltransferase 2"/>
    <property type="match status" value="1"/>
</dbReference>
<feature type="binding site" evidence="21">
    <location>
        <position position="571"/>
    </location>
    <ligand>
        <name>Ca(2+)</name>
        <dbReference type="ChEBI" id="CHEBI:29108"/>
    </ligand>
</feature>
<dbReference type="InterPro" id="IPR036985">
    <property type="entry name" value="Transglutaminase-like_sf"/>
</dbReference>
<keyword evidence="6 21" id="KW-0106">Calcium</keyword>
<dbReference type="FunFam" id="2.60.40.10:FF:001143">
    <property type="entry name" value="Protein-glutamine gamma-glutamyltransferase K"/>
    <property type="match status" value="1"/>
</dbReference>
<dbReference type="Pfam" id="PF00868">
    <property type="entry name" value="Transglut_N"/>
    <property type="match status" value="1"/>
</dbReference>
<reference evidence="23" key="1">
    <citation type="submission" date="2023-03" db="EMBL/GenBank/DDBJ databases">
        <title>Electrophorus voltai genome.</title>
        <authorList>
            <person name="Bian C."/>
        </authorList>
    </citation>
    <scope>NUCLEOTIDE SEQUENCE</scope>
    <source>
        <strain evidence="23">CB-2022</strain>
        <tissue evidence="23">Muscle</tissue>
    </source>
</reference>
<protein>
    <recommendedName>
        <fullName evidence="14">Protein-glutamine gamma-glutamyltransferase K</fullName>
        <ecNumber evidence="12">2.3.2.13</ecNumber>
    </recommendedName>
    <alternativeName>
        <fullName evidence="17">Epidermal TGase</fullName>
    </alternativeName>
    <alternativeName>
        <fullName evidence="16">Transglutaminase K</fullName>
    </alternativeName>
    <alternativeName>
        <fullName evidence="15">Transglutaminase-1</fullName>
    </alternativeName>
</protein>
<evidence type="ECO:0000256" key="8">
    <source>
        <dbReference type="ARBA" id="ARBA00023139"/>
    </source>
</evidence>
<evidence type="ECO:0000256" key="15">
    <source>
        <dbReference type="ARBA" id="ARBA00041651"/>
    </source>
</evidence>
<dbReference type="GO" id="GO:0016020">
    <property type="term" value="C:membrane"/>
    <property type="evidence" value="ECO:0007669"/>
    <property type="project" value="UniProtKB-SubCell"/>
</dbReference>
<evidence type="ECO:0000256" key="20">
    <source>
        <dbReference type="PIRSR" id="PIRSR000459-1"/>
    </source>
</evidence>
<dbReference type="SUPFAM" id="SSF49309">
    <property type="entry name" value="Transglutaminase, two C-terminal domains"/>
    <property type="match status" value="2"/>
</dbReference>
<dbReference type="Proteomes" id="UP001239994">
    <property type="component" value="Unassembled WGS sequence"/>
</dbReference>
<feature type="binding site" evidence="21">
    <location>
        <position position="517"/>
    </location>
    <ligand>
        <name>Ca(2+)</name>
        <dbReference type="ChEBI" id="CHEBI:29108"/>
    </ligand>
</feature>
<proteinExistence type="inferred from homology"/>
<dbReference type="InterPro" id="IPR036238">
    <property type="entry name" value="Transglutaminase_C_sf"/>
</dbReference>
<keyword evidence="24" id="KW-1185">Reference proteome</keyword>
<dbReference type="InterPro" id="IPR013783">
    <property type="entry name" value="Ig-like_fold"/>
</dbReference>
<evidence type="ECO:0000256" key="4">
    <source>
        <dbReference type="ARBA" id="ARBA00022679"/>
    </source>
</evidence>
<comment type="caution">
    <text evidence="23">The sequence shown here is derived from an EMBL/GenBank/DDBJ whole genome shotgun (WGS) entry which is preliminary data.</text>
</comment>
<dbReference type="PANTHER" id="PTHR11590:SF49">
    <property type="entry name" value="PROTEIN-GLUTAMINE GAMMA-GLUTAMYLTRANSFERASE K"/>
    <property type="match status" value="1"/>
</dbReference>
<keyword evidence="3" id="KW-0597">Phosphoprotein</keyword>
<dbReference type="InterPro" id="IPR002931">
    <property type="entry name" value="Transglutaminase-like"/>
</dbReference>
<accession>A0AAD8ZQU7</accession>
<dbReference type="PROSITE" id="PS00547">
    <property type="entry name" value="TRANSGLUTAMINASES"/>
    <property type="match status" value="1"/>
</dbReference>
<evidence type="ECO:0000256" key="2">
    <source>
        <dbReference type="ARBA" id="ARBA00005968"/>
    </source>
</evidence>
<dbReference type="FunFam" id="2.60.40.10:FF:000171">
    <property type="entry name" value="protein-glutamine gamma-glutamyltransferase 6"/>
    <property type="match status" value="1"/>
</dbReference>
<evidence type="ECO:0000256" key="6">
    <source>
        <dbReference type="ARBA" id="ARBA00022837"/>
    </source>
</evidence>
<evidence type="ECO:0000256" key="19">
    <source>
        <dbReference type="ARBA" id="ARBA00051843"/>
    </source>
</evidence>
<evidence type="ECO:0000313" key="24">
    <source>
        <dbReference type="Proteomes" id="UP001239994"/>
    </source>
</evidence>
<dbReference type="InterPro" id="IPR038765">
    <property type="entry name" value="Papain-like_cys_pep_sf"/>
</dbReference>
<dbReference type="PIRSF" id="PIRSF000459">
    <property type="entry name" value="TGM_EBP42"/>
    <property type="match status" value="1"/>
</dbReference>
<comment type="function">
    <text evidence="18">Catalyzes the cross-linking of proteins and the conjugation of polyamines to proteins. Responsible for cross-linking epidermal proteins during formation of the stratum corneum. Involved in cell proliferation.</text>
</comment>
<evidence type="ECO:0000256" key="12">
    <source>
        <dbReference type="ARBA" id="ARBA00024222"/>
    </source>
</evidence>
<dbReference type="SMART" id="SM00460">
    <property type="entry name" value="TGc"/>
    <property type="match status" value="1"/>
</dbReference>
<dbReference type="InterPro" id="IPR050779">
    <property type="entry name" value="Transglutaminase"/>
</dbReference>
<comment type="catalytic activity">
    <reaction evidence="19">
        <text>L-glutaminyl-[protein] + L-lysyl-[protein] = [protein]-L-lysyl-N(6)-5-L-glutamyl-[protein] + NH4(+)</text>
        <dbReference type="Rhea" id="RHEA:54816"/>
        <dbReference type="Rhea" id="RHEA-COMP:9752"/>
        <dbReference type="Rhea" id="RHEA-COMP:10207"/>
        <dbReference type="Rhea" id="RHEA-COMP:14005"/>
        <dbReference type="ChEBI" id="CHEBI:28938"/>
        <dbReference type="ChEBI" id="CHEBI:29969"/>
        <dbReference type="ChEBI" id="CHEBI:30011"/>
        <dbReference type="ChEBI" id="CHEBI:138370"/>
        <dbReference type="EC" id="2.3.2.13"/>
    </reaction>
</comment>
<evidence type="ECO:0000256" key="16">
    <source>
        <dbReference type="ARBA" id="ARBA00041726"/>
    </source>
</evidence>
<comment type="subcellular location">
    <subcellularLocation>
        <location evidence="1">Membrane</location>
        <topology evidence="1">Lipid-anchor</topology>
    </subcellularLocation>
</comment>
<feature type="active site" evidence="20">
    <location>
        <position position="395"/>
    </location>
</feature>
<evidence type="ECO:0000256" key="17">
    <source>
        <dbReference type="ARBA" id="ARBA00043229"/>
    </source>
</evidence>
<dbReference type="EMBL" id="JAROKS010000005">
    <property type="protein sequence ID" value="KAK1803497.1"/>
    <property type="molecule type" value="Genomic_DNA"/>
</dbReference>
<keyword evidence="7" id="KW-0472">Membrane</keyword>
<keyword evidence="5 21" id="KW-0479">Metal-binding</keyword>
<dbReference type="Pfam" id="PF01841">
    <property type="entry name" value="Transglut_core"/>
    <property type="match status" value="1"/>
</dbReference>
<dbReference type="PANTHER" id="PTHR11590">
    <property type="entry name" value="PROTEIN-GLUTAMINE GAMMA-GLUTAMYLTRANSFERASE"/>
    <property type="match status" value="1"/>
</dbReference>
<keyword evidence="4" id="KW-0808">Transferase</keyword>